<dbReference type="OMA" id="CRLYEKN"/>
<dbReference type="GO" id="GO:0007346">
    <property type="term" value="P:regulation of mitotic cell cycle"/>
    <property type="evidence" value="ECO:0000318"/>
    <property type="project" value="GO_Central"/>
</dbReference>
<dbReference type="Pfam" id="PF05600">
    <property type="entry name" value="CDK5RAP3"/>
    <property type="match status" value="1"/>
</dbReference>
<organism evidence="2 3">
    <name type="scientific">Strongylocentrotus purpuratus</name>
    <name type="common">Purple sea urchin</name>
    <dbReference type="NCBI Taxonomy" id="7668"/>
    <lineage>
        <taxon>Eukaryota</taxon>
        <taxon>Metazoa</taxon>
        <taxon>Echinodermata</taxon>
        <taxon>Eleutherozoa</taxon>
        <taxon>Echinozoa</taxon>
        <taxon>Echinoidea</taxon>
        <taxon>Euechinoidea</taxon>
        <taxon>Echinacea</taxon>
        <taxon>Camarodonta</taxon>
        <taxon>Echinidea</taxon>
        <taxon>Strongylocentrotidae</taxon>
        <taxon>Strongylocentrotus</taxon>
    </lineage>
</organism>
<dbReference type="OrthoDB" id="340432at2759"/>
<dbReference type="AlphaFoldDB" id="A0A7M7PU12"/>
<dbReference type="PANTHER" id="PTHR14894">
    <property type="entry name" value="CDK5 REGULATORY SUBUNIT-ASSOCIATED PROTEIN 3"/>
    <property type="match status" value="1"/>
</dbReference>
<dbReference type="InParanoid" id="A0A7M7PU12"/>
<dbReference type="PANTHER" id="PTHR14894:SF0">
    <property type="entry name" value="CDK5 REGULATORY SUBUNIT-ASSOCIATED PROTEIN 3"/>
    <property type="match status" value="1"/>
</dbReference>
<comment type="similarity">
    <text evidence="1">Belongs to the CDK5RAP3 family.</text>
</comment>
<dbReference type="GO" id="GO:0012505">
    <property type="term" value="C:endomembrane system"/>
    <property type="evidence" value="ECO:0000318"/>
    <property type="project" value="GO_Central"/>
</dbReference>
<dbReference type="CTD" id="80279"/>
<evidence type="ECO:0008006" key="4">
    <source>
        <dbReference type="Google" id="ProtNLM"/>
    </source>
</evidence>
<evidence type="ECO:0000256" key="1">
    <source>
        <dbReference type="ARBA" id="ARBA00007478"/>
    </source>
</evidence>
<evidence type="ECO:0000313" key="2">
    <source>
        <dbReference type="EnsemblMetazoa" id="XP_030856031"/>
    </source>
</evidence>
<sequence length="502" mass="57514">MQGTKNGELTAKQIENLPVDISSSKLLDWLIDRRHVNLKWQSAALVVREKINHAIQDMPEVEEIKKLLAGTYINYFHCLRIVALLKVSEESSKNMFGYYSSQRMKDWQEIVRLYEKDNIYLAEAAHMLIRNVGFEVPSLKKQIAKCQQLQSECSKKEKDYAESASSARDEYKQSCKQLGIKGEKIRSELLGLVSELPQTYRSIEEQARKLSEVVEFYQAFVQFVSGSDEESIGDVCPLLKFLTQHGNTRVYQWRTGKVPDRVEEVKLSFLEEEEETQEDEIDFSGIELDTGEIDFGDLGISIENEGAETIDFDIEINDSITTEGEEGVARGNDALCLFEHIPTRNQFINEVLELQAFLGQRKVEMEGDTDVLTFNQFQTAPTVVKTKTLHYITTMLAQVDEIYNRLTETRMQHLFLLIGSPKYVDRLADSLKQKVSLEEKMLASREAVKQKRLDCLEDQTKLEPRVDALVGRTRELQKQIAGDISKRYKNRPVNLMGAINSL</sequence>
<dbReference type="GeneID" id="580777"/>
<dbReference type="KEGG" id="spu:580777"/>
<evidence type="ECO:0000313" key="3">
    <source>
        <dbReference type="Proteomes" id="UP000007110"/>
    </source>
</evidence>
<dbReference type="RefSeq" id="XP_030856031.1">
    <property type="nucleotide sequence ID" value="XM_031000171.1"/>
</dbReference>
<proteinExistence type="inferred from homology"/>
<keyword evidence="3" id="KW-1185">Reference proteome</keyword>
<reference evidence="2" key="2">
    <citation type="submission" date="2021-01" db="UniProtKB">
        <authorList>
            <consortium name="EnsemblMetazoa"/>
        </authorList>
    </citation>
    <scope>IDENTIFICATION</scope>
</reference>
<dbReference type="Proteomes" id="UP000007110">
    <property type="component" value="Unassembled WGS sequence"/>
</dbReference>
<accession>A0A7M7PU12</accession>
<dbReference type="EnsemblMetazoa" id="XM_031000171">
    <property type="protein sequence ID" value="XP_030856031"/>
    <property type="gene ID" value="LOC580777"/>
</dbReference>
<reference evidence="3" key="1">
    <citation type="submission" date="2015-02" db="EMBL/GenBank/DDBJ databases">
        <title>Genome sequencing for Strongylocentrotus purpuratus.</title>
        <authorList>
            <person name="Murali S."/>
            <person name="Liu Y."/>
            <person name="Vee V."/>
            <person name="English A."/>
            <person name="Wang M."/>
            <person name="Skinner E."/>
            <person name="Han Y."/>
            <person name="Muzny D.M."/>
            <person name="Worley K.C."/>
            <person name="Gibbs R.A."/>
        </authorList>
    </citation>
    <scope>NUCLEOTIDE SEQUENCE</scope>
</reference>
<dbReference type="InterPro" id="IPR008491">
    <property type="entry name" value="CDK5RAP3"/>
</dbReference>
<protein>
    <recommendedName>
        <fullName evidence="4">CDK5 regulatory subunit-associated protein 3</fullName>
    </recommendedName>
</protein>
<name>A0A7M7PU12_STRPU</name>